<dbReference type="OrthoDB" id="8727862at2"/>
<feature type="chain" id="PRO_5007817990" evidence="6">
    <location>
        <begin position="28"/>
        <end position="944"/>
    </location>
</feature>
<feature type="region of interest" description="Disordered" evidence="5">
    <location>
        <begin position="33"/>
        <end position="77"/>
    </location>
</feature>
<dbReference type="RefSeq" id="WP_063673294.1">
    <property type="nucleotide sequence ID" value="NZ_CP014841.1"/>
</dbReference>
<dbReference type="InterPro" id="IPR012910">
    <property type="entry name" value="Plug_dom"/>
</dbReference>
<accession>A0A160N3F5</accession>
<comment type="subcellular location">
    <subcellularLocation>
        <location evidence="1 4">Cell outer membrane</location>
    </subcellularLocation>
</comment>
<evidence type="ECO:0000259" key="8">
    <source>
        <dbReference type="Pfam" id="PF07715"/>
    </source>
</evidence>
<dbReference type="Proteomes" id="UP000077255">
    <property type="component" value="Chromosome"/>
</dbReference>
<comment type="similarity">
    <text evidence="4">Belongs to the TonB-dependent receptor family.</text>
</comment>
<dbReference type="InterPro" id="IPR010104">
    <property type="entry name" value="TonB_rcpt_bac"/>
</dbReference>
<dbReference type="Pfam" id="PF07715">
    <property type="entry name" value="Plug"/>
    <property type="match status" value="1"/>
</dbReference>
<dbReference type="NCBIfam" id="TIGR01782">
    <property type="entry name" value="TonB-Xanth-Caul"/>
    <property type="match status" value="1"/>
</dbReference>
<dbReference type="EMBL" id="CP014841">
    <property type="protein sequence ID" value="AND70227.1"/>
    <property type="molecule type" value="Genomic_DNA"/>
</dbReference>
<dbReference type="KEGG" id="dtx:ATSB10_27730"/>
<protein>
    <submittedName>
        <fullName evidence="9">TonB-denpendent receptor</fullName>
    </submittedName>
</protein>
<evidence type="ECO:0000313" key="9">
    <source>
        <dbReference type="EMBL" id="AND70227.1"/>
    </source>
</evidence>
<evidence type="ECO:0000256" key="3">
    <source>
        <dbReference type="ARBA" id="ARBA00023237"/>
    </source>
</evidence>
<dbReference type="InterPro" id="IPR036942">
    <property type="entry name" value="Beta-barrel_TonB_sf"/>
</dbReference>
<feature type="domain" description="TonB-dependent receptor-like beta-barrel" evidence="7">
    <location>
        <begin position="442"/>
        <end position="910"/>
    </location>
</feature>
<keyword evidence="9" id="KW-0675">Receptor</keyword>
<dbReference type="AlphaFoldDB" id="A0A160N3F5"/>
<keyword evidence="10" id="KW-1185">Reference proteome</keyword>
<dbReference type="PATRIC" id="fig|445710.3.peg.2768"/>
<dbReference type="InterPro" id="IPR000531">
    <property type="entry name" value="Beta-barrel_TonB"/>
</dbReference>
<evidence type="ECO:0000313" key="10">
    <source>
        <dbReference type="Proteomes" id="UP000077255"/>
    </source>
</evidence>
<dbReference type="GO" id="GO:0009279">
    <property type="term" value="C:cell outer membrane"/>
    <property type="evidence" value="ECO:0007669"/>
    <property type="project" value="UniProtKB-SubCell"/>
</dbReference>
<keyword evidence="3" id="KW-0998">Cell outer membrane</keyword>
<gene>
    <name evidence="9" type="ORF">ATSB10_27730</name>
</gene>
<reference evidence="9 10" key="1">
    <citation type="submission" date="2016-02" db="EMBL/GenBank/DDBJ databases">
        <title>Complete genome sequencing and analysis of ATSB10, Dyella thiooxydans isolated from rhizosphere soil of sunflower (Helianthus annuus L.).</title>
        <authorList>
            <person name="Lee Y."/>
            <person name="Hwangbo K."/>
            <person name="Chung H."/>
            <person name="Yoo J."/>
            <person name="Kim K.Y."/>
            <person name="Sa T.M."/>
            <person name="Um Y."/>
            <person name="Madhaiyan M."/>
        </authorList>
    </citation>
    <scope>NUCLEOTIDE SEQUENCE [LARGE SCALE GENOMIC DNA]</scope>
    <source>
        <strain evidence="9 10">ATSB10</strain>
    </source>
</reference>
<evidence type="ECO:0000256" key="4">
    <source>
        <dbReference type="RuleBase" id="RU003357"/>
    </source>
</evidence>
<dbReference type="STRING" id="445710.ATSB10_27730"/>
<dbReference type="Pfam" id="PF00593">
    <property type="entry name" value="TonB_dep_Rec_b-barrel"/>
    <property type="match status" value="1"/>
</dbReference>
<dbReference type="PANTHER" id="PTHR40980">
    <property type="entry name" value="PLUG DOMAIN-CONTAINING PROTEIN"/>
    <property type="match status" value="1"/>
</dbReference>
<dbReference type="Gene3D" id="2.170.130.10">
    <property type="entry name" value="TonB-dependent receptor, plug domain"/>
    <property type="match status" value="1"/>
</dbReference>
<evidence type="ECO:0000259" key="7">
    <source>
        <dbReference type="Pfam" id="PF00593"/>
    </source>
</evidence>
<evidence type="ECO:0000256" key="1">
    <source>
        <dbReference type="ARBA" id="ARBA00004442"/>
    </source>
</evidence>
<dbReference type="Gene3D" id="2.40.170.20">
    <property type="entry name" value="TonB-dependent receptor, beta-barrel domain"/>
    <property type="match status" value="1"/>
</dbReference>
<evidence type="ECO:0000256" key="2">
    <source>
        <dbReference type="ARBA" id="ARBA00023136"/>
    </source>
</evidence>
<evidence type="ECO:0000256" key="5">
    <source>
        <dbReference type="SAM" id="MobiDB-lite"/>
    </source>
</evidence>
<dbReference type="InterPro" id="IPR037066">
    <property type="entry name" value="Plug_dom_sf"/>
</dbReference>
<organism evidence="9 10">
    <name type="scientific">Dyella thiooxydans</name>
    <dbReference type="NCBI Taxonomy" id="445710"/>
    <lineage>
        <taxon>Bacteria</taxon>
        <taxon>Pseudomonadati</taxon>
        <taxon>Pseudomonadota</taxon>
        <taxon>Gammaproteobacteria</taxon>
        <taxon>Lysobacterales</taxon>
        <taxon>Rhodanobacteraceae</taxon>
        <taxon>Dyella</taxon>
    </lineage>
</organism>
<dbReference type="PANTHER" id="PTHR40980:SF3">
    <property type="entry name" value="TONB-DEPENDENT RECEPTOR-LIKE BETA-BARREL DOMAIN-CONTAINING PROTEIN"/>
    <property type="match status" value="1"/>
</dbReference>
<dbReference type="SUPFAM" id="SSF56935">
    <property type="entry name" value="Porins"/>
    <property type="match status" value="1"/>
</dbReference>
<feature type="domain" description="TonB-dependent receptor plug" evidence="8">
    <location>
        <begin position="96"/>
        <end position="197"/>
    </location>
</feature>
<feature type="signal peptide" evidence="6">
    <location>
        <begin position="1"/>
        <end position="27"/>
    </location>
</feature>
<sequence length="944" mass="102362">MKRQILISCTVTLLASAIGACLHPAHAAEATGAALQTPAATQQHEQQEGVTTATTPAKVEHGAKRKRQAPAEVTNLTGVTVTSPLRASLESAQEIKRDSKMVVDSVVAEDIGKLPDNSVADALQRVTGVQVAQGFQGETSTVVIRGLPNAVTTYNGREIINSGGRQFAFQDLPASAVSGLDVYKSTDATMVTGGIAGTVDIRTFRPFDFDGLRMAGTATETHQKYGGKTDPTASFLISNRWSTDAGEFGALLNAGITTMHYDYNVSYVDDNLTRVATDGAGNAIRDANGNLVVAPNQYGANYNVGYRKRPEANYALQWRPNDSTEMYLEGVYTYNSDHYNQTYYFTGPQNVVAPSSFTTGGSCFPVGLTTSPYYGQTICPLTSASYTGNYYAATSTQARKEWGHNMQNAWGVKWHGDRLTLSSDLSRTSSSWEVDNFVIDTYLDAYNQPLTTDYSAPNSWGLAGNPQNNPANYFLNGLYQQWNNNKATQTEWQGKGNYDINGNFLESIDFGLRYAKTDTQASGAFYDQAPPGGAYLAGGVPNPQNNVLALFGSSYFCPIPTDKAVAGGALSGCYNYLTANENALRNYYGMADGKLPAQQGQYFNIGEKSYSAYAQLNYGGEMFGMSYDGVVGSRLEKIQRNLNAYTFDSADSVYSPIGLNTSDRNFLPNATFNLHFTDDLQMRLSAGKTIQYPSFSSLNPSLTLSPATANTIATGGGGNAYLKPTKSNSYDATLEWYFSNVGSLTGGVFYHDITGYIENYSFEQNINGTTYLISGPQNSGNGHLEGAELAYTQFFSGLPGAWSGLGVQANYTYINSALKTPAPDGNGFITTSFQNVSKNNYNLVLMYEKYGFSARLAYNYRSAYPEFFLAASSVLGHNAQMYDHPSNQLDLSLSYDVNKHVSVVLNATNLTGANFHSYAGDIKALPQDLRYQDRSVGLGVRLKL</sequence>
<proteinExistence type="inferred from homology"/>
<evidence type="ECO:0000256" key="6">
    <source>
        <dbReference type="SAM" id="SignalP"/>
    </source>
</evidence>
<keyword evidence="6" id="KW-0732">Signal</keyword>
<feature type="compositionally biased region" description="Low complexity" evidence="5">
    <location>
        <begin position="33"/>
        <end position="44"/>
    </location>
</feature>
<name>A0A160N3F5_9GAMM</name>
<dbReference type="PROSITE" id="PS51257">
    <property type="entry name" value="PROKAR_LIPOPROTEIN"/>
    <property type="match status" value="1"/>
</dbReference>
<keyword evidence="4" id="KW-0798">TonB box</keyword>
<keyword evidence="2 4" id="KW-0472">Membrane</keyword>